<sequence length="98" mass="10724">GVGIKENFAKLEKLYGIGCRNAVELGPFAATAMRMPRLSYCGVDELASVVVGLDLRWHRPSSSTYDYACNPLSKNLAKLAAVNVYSYFMIGSTLLARM</sequence>
<keyword evidence="1" id="KW-0347">Helicase</keyword>
<evidence type="ECO:0000313" key="1">
    <source>
        <dbReference type="EMBL" id="PNX62742.1"/>
    </source>
</evidence>
<reference evidence="1 2" key="2">
    <citation type="journal article" date="2017" name="Front. Plant Sci.">
        <title>Gene Classification and Mining of Molecular Markers Useful in Red Clover (Trifolium pratense) Breeding.</title>
        <authorList>
            <person name="Istvanek J."/>
            <person name="Dluhosova J."/>
            <person name="Dluhos P."/>
            <person name="Patkova L."/>
            <person name="Nedelnik J."/>
            <person name="Repkova J."/>
        </authorList>
    </citation>
    <scope>NUCLEOTIDE SEQUENCE [LARGE SCALE GENOMIC DNA]</scope>
    <source>
        <strain evidence="2">cv. Tatra</strain>
        <tissue evidence="1">Young leaves</tissue>
    </source>
</reference>
<proteinExistence type="predicted"/>
<dbReference type="InterPro" id="IPR036397">
    <property type="entry name" value="RNaseH_sf"/>
</dbReference>
<dbReference type="Proteomes" id="UP000236291">
    <property type="component" value="Unassembled WGS sequence"/>
</dbReference>
<accession>A0A2K3K8Z7</accession>
<reference evidence="1 2" key="1">
    <citation type="journal article" date="2014" name="Am. J. Bot.">
        <title>Genome assembly and annotation for red clover (Trifolium pratense; Fabaceae).</title>
        <authorList>
            <person name="Istvanek J."/>
            <person name="Jaros M."/>
            <person name="Krenek A."/>
            <person name="Repkova J."/>
        </authorList>
    </citation>
    <scope>NUCLEOTIDE SEQUENCE [LARGE SCALE GENOMIC DNA]</scope>
    <source>
        <strain evidence="2">cv. Tatra</strain>
        <tissue evidence="1">Young leaves</tissue>
    </source>
</reference>
<name>A0A2K3K8Z7_TRIPR</name>
<dbReference type="EMBL" id="ASHM01150100">
    <property type="protein sequence ID" value="PNX62742.1"/>
    <property type="molecule type" value="Genomic_DNA"/>
</dbReference>
<keyword evidence="1" id="KW-0378">Hydrolase</keyword>
<keyword evidence="1" id="KW-0067">ATP-binding</keyword>
<gene>
    <name evidence="1" type="ORF">L195_g061296</name>
</gene>
<organism evidence="1 2">
    <name type="scientific">Trifolium pratense</name>
    <name type="common">Red clover</name>
    <dbReference type="NCBI Taxonomy" id="57577"/>
    <lineage>
        <taxon>Eukaryota</taxon>
        <taxon>Viridiplantae</taxon>
        <taxon>Streptophyta</taxon>
        <taxon>Embryophyta</taxon>
        <taxon>Tracheophyta</taxon>
        <taxon>Spermatophyta</taxon>
        <taxon>Magnoliopsida</taxon>
        <taxon>eudicotyledons</taxon>
        <taxon>Gunneridae</taxon>
        <taxon>Pentapetalae</taxon>
        <taxon>rosids</taxon>
        <taxon>fabids</taxon>
        <taxon>Fabales</taxon>
        <taxon>Fabaceae</taxon>
        <taxon>Papilionoideae</taxon>
        <taxon>50 kb inversion clade</taxon>
        <taxon>NPAAA clade</taxon>
        <taxon>Hologalegina</taxon>
        <taxon>IRL clade</taxon>
        <taxon>Trifolieae</taxon>
        <taxon>Trifolium</taxon>
    </lineage>
</organism>
<evidence type="ECO:0000313" key="2">
    <source>
        <dbReference type="Proteomes" id="UP000236291"/>
    </source>
</evidence>
<feature type="non-terminal residue" evidence="1">
    <location>
        <position position="1"/>
    </location>
</feature>
<comment type="caution">
    <text evidence="1">The sequence shown here is derived from an EMBL/GenBank/DDBJ whole genome shotgun (WGS) entry which is preliminary data.</text>
</comment>
<keyword evidence="1" id="KW-0547">Nucleotide-binding</keyword>
<dbReference type="InterPro" id="IPR012337">
    <property type="entry name" value="RNaseH-like_sf"/>
</dbReference>
<dbReference type="Gene3D" id="3.30.420.10">
    <property type="entry name" value="Ribonuclease H-like superfamily/Ribonuclease H"/>
    <property type="match status" value="1"/>
</dbReference>
<dbReference type="GO" id="GO:0003676">
    <property type="term" value="F:nucleic acid binding"/>
    <property type="evidence" value="ECO:0007669"/>
    <property type="project" value="InterPro"/>
</dbReference>
<dbReference type="GO" id="GO:0004386">
    <property type="term" value="F:helicase activity"/>
    <property type="evidence" value="ECO:0007669"/>
    <property type="project" value="UniProtKB-KW"/>
</dbReference>
<feature type="non-terminal residue" evidence="1">
    <location>
        <position position="98"/>
    </location>
</feature>
<dbReference type="SUPFAM" id="SSF53098">
    <property type="entry name" value="Ribonuclease H-like"/>
    <property type="match status" value="1"/>
</dbReference>
<protein>
    <submittedName>
        <fullName evidence="1">Werner syndrome ATP-dependent helicase</fullName>
    </submittedName>
</protein>
<dbReference type="AlphaFoldDB" id="A0A2K3K8Z7"/>